<organism evidence="2 3">
    <name type="scientific">Verticillium longisporum</name>
    <name type="common">Verticillium dahliae var. longisporum</name>
    <dbReference type="NCBI Taxonomy" id="100787"/>
    <lineage>
        <taxon>Eukaryota</taxon>
        <taxon>Fungi</taxon>
        <taxon>Dikarya</taxon>
        <taxon>Ascomycota</taxon>
        <taxon>Pezizomycotina</taxon>
        <taxon>Sordariomycetes</taxon>
        <taxon>Hypocreomycetidae</taxon>
        <taxon>Glomerellales</taxon>
        <taxon>Plectosphaerellaceae</taxon>
        <taxon>Verticillium</taxon>
    </lineage>
</organism>
<evidence type="ECO:0000313" key="2">
    <source>
        <dbReference type="EMBL" id="CRK26452.1"/>
    </source>
</evidence>
<dbReference type="Proteomes" id="UP000044602">
    <property type="component" value="Unassembled WGS sequence"/>
</dbReference>
<gene>
    <name evidence="2" type="ORF">BN1708_004181</name>
</gene>
<feature type="region of interest" description="Disordered" evidence="1">
    <location>
        <begin position="28"/>
        <end position="74"/>
    </location>
</feature>
<protein>
    <submittedName>
        <fullName evidence="2">Uncharacterized protein</fullName>
    </submittedName>
</protein>
<accession>A0A0G4LWQ7</accession>
<proteinExistence type="predicted"/>
<dbReference type="EMBL" id="CVQH01020195">
    <property type="protein sequence ID" value="CRK26452.1"/>
    <property type="molecule type" value="Genomic_DNA"/>
</dbReference>
<dbReference type="AlphaFoldDB" id="A0A0G4LWQ7"/>
<keyword evidence="3" id="KW-1185">Reference proteome</keyword>
<evidence type="ECO:0000256" key="1">
    <source>
        <dbReference type="SAM" id="MobiDB-lite"/>
    </source>
</evidence>
<evidence type="ECO:0000313" key="3">
    <source>
        <dbReference type="Proteomes" id="UP000044602"/>
    </source>
</evidence>
<name>A0A0G4LWQ7_VERLO</name>
<sequence length="74" mass="7839">MSGVGLCFTGGGVTQVTWERAEVTVQMDPESDAADKQIPGPLTFGSDRGSNPGRVGSWFGSAANRVSHGNKWER</sequence>
<reference evidence="2 3" key="1">
    <citation type="submission" date="2015-05" db="EMBL/GenBank/DDBJ databases">
        <authorList>
            <person name="Wang D.B."/>
            <person name="Wang M."/>
        </authorList>
    </citation>
    <scope>NUCLEOTIDE SEQUENCE [LARGE SCALE GENOMIC DNA]</scope>
    <source>
        <strain evidence="2">VL1</strain>
    </source>
</reference>